<dbReference type="InterPro" id="IPR045014">
    <property type="entry name" value="TM41A/B"/>
</dbReference>
<dbReference type="Proteomes" id="UP000035642">
    <property type="component" value="Unassembled WGS sequence"/>
</dbReference>
<keyword evidence="2 5" id="KW-0812">Transmembrane</keyword>
<dbReference type="PANTHER" id="PTHR43220:SF21">
    <property type="entry name" value="TRANSMEMBRANE PROTEIN 41A"/>
    <property type="match status" value="1"/>
</dbReference>
<evidence type="ECO:0000313" key="7">
    <source>
        <dbReference type="WBParaSite" id="ACAC_0000834001-mRNA-1"/>
    </source>
</evidence>
<evidence type="ECO:0000256" key="2">
    <source>
        <dbReference type="ARBA" id="ARBA00022692"/>
    </source>
</evidence>
<protein>
    <submittedName>
        <fullName evidence="7">Transmembrane protein 41A</fullName>
    </submittedName>
</protein>
<proteinExistence type="predicted"/>
<keyword evidence="4 5" id="KW-0472">Membrane</keyword>
<evidence type="ECO:0000256" key="4">
    <source>
        <dbReference type="ARBA" id="ARBA00023136"/>
    </source>
</evidence>
<dbReference type="AlphaFoldDB" id="A0A0K0DCM4"/>
<dbReference type="PANTHER" id="PTHR43220">
    <property type="match status" value="1"/>
</dbReference>
<evidence type="ECO:0000256" key="1">
    <source>
        <dbReference type="ARBA" id="ARBA00004141"/>
    </source>
</evidence>
<evidence type="ECO:0000256" key="3">
    <source>
        <dbReference type="ARBA" id="ARBA00022989"/>
    </source>
</evidence>
<reference evidence="6" key="1">
    <citation type="submission" date="2012-09" db="EMBL/GenBank/DDBJ databases">
        <authorList>
            <person name="Martin A.A."/>
        </authorList>
    </citation>
    <scope>NUCLEOTIDE SEQUENCE</scope>
</reference>
<evidence type="ECO:0000256" key="5">
    <source>
        <dbReference type="SAM" id="Phobius"/>
    </source>
</evidence>
<organism evidence="6 7">
    <name type="scientific">Angiostrongylus cantonensis</name>
    <name type="common">Rat lungworm</name>
    <dbReference type="NCBI Taxonomy" id="6313"/>
    <lineage>
        <taxon>Eukaryota</taxon>
        <taxon>Metazoa</taxon>
        <taxon>Ecdysozoa</taxon>
        <taxon>Nematoda</taxon>
        <taxon>Chromadorea</taxon>
        <taxon>Rhabditida</taxon>
        <taxon>Rhabditina</taxon>
        <taxon>Rhabditomorpha</taxon>
        <taxon>Strongyloidea</taxon>
        <taxon>Metastrongylidae</taxon>
        <taxon>Angiostrongylus</taxon>
    </lineage>
</organism>
<feature type="transmembrane region" description="Helical" evidence="5">
    <location>
        <begin position="225"/>
        <end position="244"/>
    </location>
</feature>
<dbReference type="STRING" id="6313.A0A0K0DCM4"/>
<comment type="subcellular location">
    <subcellularLocation>
        <location evidence="1">Membrane</location>
        <topology evidence="1">Multi-pass membrane protein</topology>
    </subcellularLocation>
</comment>
<reference evidence="7" key="2">
    <citation type="submission" date="2017-02" db="UniProtKB">
        <authorList>
            <consortium name="WormBaseParasite"/>
        </authorList>
    </citation>
    <scope>IDENTIFICATION</scope>
</reference>
<keyword evidence="6" id="KW-1185">Reference proteome</keyword>
<keyword evidence="3 5" id="KW-1133">Transmembrane helix</keyword>
<accession>A0A0K0DCM4</accession>
<dbReference type="GO" id="GO:0016020">
    <property type="term" value="C:membrane"/>
    <property type="evidence" value="ECO:0007669"/>
    <property type="project" value="UniProtKB-SubCell"/>
</dbReference>
<sequence>MLRLFGLTGSFVTATLVLFIILHFAPPSDNKMELVFPSDFDELRKLADLLQNYKSNHLSYTVFLFGYAYIYKQTFAIPGSFFLNLLAGALFGVLVGSILVCILNPLGASGCFLLSAVFMRPIIDRFFSHRLLTLRRKIASERDRLFLFLVGTRVLPFCPHWLLNICSPFMGVSLLMHAATILLGDEWCHHESVCFVPGLIPYNVLCVRAGRLLADLNTIHDVLDLQTIAELLAVAILLISIGFFSKRRQNSDDELQSSSTKL</sequence>
<evidence type="ECO:0000313" key="6">
    <source>
        <dbReference type="Proteomes" id="UP000035642"/>
    </source>
</evidence>
<name>A0A0K0DCM4_ANGCA</name>
<dbReference type="WBParaSite" id="ACAC_0000834001-mRNA-1">
    <property type="protein sequence ID" value="ACAC_0000834001-mRNA-1"/>
    <property type="gene ID" value="ACAC_0000834001"/>
</dbReference>